<dbReference type="Pfam" id="PF23004">
    <property type="entry name" value="PHDvar_NSD"/>
    <property type="match status" value="1"/>
</dbReference>
<sequence>MVSSDDEEETVADTISEYYFCDGDDEPLSFSVLPLQWSESESESSSPTTGIFLRGTADNGLQKLYKAVKAWKYDLSKSNPEISVLSKDNHWIKLQKPRKSFENEIKTILITVHCLSYLKRKPEASAKSLWDHLSKVFSLHDVRPSENDLRGHKSFIRDAVDRDETLAKSKVLAAFLENPRKRKVSEEAEAATKPSFIVDDANDDDFVIEANEDSESDEEEDPFDSVCAICDNGGRLTCCDGKCFRSFHATPDTEEAEESNCKSLGLTPDQVKRTQQFLCDNCLYSQHQCSVCGKLGSSDKSSGAAEVFRCSSATCGHFYHPKCVAKILQPNVEAEQKNLLEKISAGEPFICPAHKCDVCKQTENEKVEDLQFAICRRCPKSYHRKCLPRGIMFESQVGDDDIVRAWDDLLGKSRALIYCLNHDIDKKLGTPARTLIFRINRHSISNMDQPSKLPLKNKETLDTDSEYTSKKPVTVIKSQKGGEKSSATKMEDSSSKKRAAVGSVPLEKKKKKPADTSLSLRRSLSAKIKMPSSSSNDGQPSLGCRLFEYMNKGTESNNLEKDDMSVDESKQMLSPIDEESKQRILDLMKDAASSITLEEVKRYHTEKVPSTHAMSSRVDKSIILGRVEGAVEALHVALKKLEEGCSVEDAMAVCEPGVLDQLMRWKDKLKVYLAPFLHGMRYTSFGRHFTKVEKLEKIVEKLKFYVEDGDTVVDFCCGANDFSFLMKKHLDEMGKNKCSYKNYDITRPKNDFYFEKRDWMSVRPNELPKRLKLIMGLNPPFGKNAALANQFIQQAVKFMPKLIILIVPPETERYIIYNDIQVDVPLPVPVPLILDDLPTDKTQKERETPKKKQQAQSNQTSFSKKRRGKQVDKQSQKKLKLEDNKYSRGQGQDLDDKPVPEPPKKLDIKRPSPGPTPTPIVEDEASQSFEHRHLERRYNPAPPPPTSEVMDYNSSASRSRNDILGQSVNQHRYNTPTPTTTEEAPPYMGGSGTTYRRPDSANNNNNNLPTPSSGYSMRPAEPSVQYHHNAGPGPGPGGYDSRGGSYVDEMGAGGSRRYGGHDMASYNNNSNRAGTSTMQRYAPRLDELNHTRMDDMNHSRMGMGMGNSRRPEPPPMPMPMGMGMGMGIGNNNNHNNRGFGGYGPPMHGPGFGTEPMGFAPGPYNPYSHHNSSGGWLNE</sequence>
<dbReference type="Proteomes" id="UP001177003">
    <property type="component" value="Chromosome 5"/>
</dbReference>
<feature type="region of interest" description="Disordered" evidence="7">
    <location>
        <begin position="936"/>
        <end position="1053"/>
    </location>
</feature>
<dbReference type="SMART" id="SM00249">
    <property type="entry name" value="PHD"/>
    <property type="match status" value="3"/>
</dbReference>
<protein>
    <recommendedName>
        <fullName evidence="8">Zinc finger PHD-type domain-containing protein</fullName>
    </recommendedName>
</protein>
<dbReference type="PANTHER" id="PTHR46235">
    <property type="entry name" value="PHD FINGER-CONTAINING PROTEIN DDB_G0268158"/>
    <property type="match status" value="1"/>
</dbReference>
<proteinExistence type="predicted"/>
<dbReference type="CDD" id="cd15566">
    <property type="entry name" value="PHD3_NSD"/>
    <property type="match status" value="1"/>
</dbReference>
<evidence type="ECO:0000313" key="9">
    <source>
        <dbReference type="EMBL" id="CAI9288517.1"/>
    </source>
</evidence>
<dbReference type="CDD" id="cd15565">
    <property type="entry name" value="PHD2_NSD"/>
    <property type="match status" value="1"/>
</dbReference>
<dbReference type="InterPro" id="IPR013083">
    <property type="entry name" value="Znf_RING/FYVE/PHD"/>
</dbReference>
<accession>A0AA35ZB14</accession>
<dbReference type="InterPro" id="IPR001965">
    <property type="entry name" value="Znf_PHD"/>
</dbReference>
<keyword evidence="6" id="KW-0539">Nucleus</keyword>
<dbReference type="AlphaFoldDB" id="A0AA35ZB14"/>
<dbReference type="InterPro" id="IPR055197">
    <property type="entry name" value="PHDvar_NSD"/>
</dbReference>
<feature type="compositionally biased region" description="Polar residues" evidence="7">
    <location>
        <begin position="1167"/>
        <end position="1178"/>
    </location>
</feature>
<dbReference type="Pfam" id="PF26055">
    <property type="entry name" value="Mtase_EDM2"/>
    <property type="match status" value="1"/>
</dbReference>
<evidence type="ECO:0000313" key="10">
    <source>
        <dbReference type="Proteomes" id="UP001177003"/>
    </source>
</evidence>
<evidence type="ECO:0000256" key="6">
    <source>
        <dbReference type="ARBA" id="ARBA00023242"/>
    </source>
</evidence>
<name>A0AA35ZB14_LACSI</name>
<feature type="domain" description="Zinc finger PHD-type" evidence="8">
    <location>
        <begin position="288"/>
        <end position="355"/>
    </location>
</feature>
<evidence type="ECO:0000256" key="3">
    <source>
        <dbReference type="ARBA" id="ARBA00022737"/>
    </source>
</evidence>
<dbReference type="EMBL" id="OX465081">
    <property type="protein sequence ID" value="CAI9288517.1"/>
    <property type="molecule type" value="Genomic_DNA"/>
</dbReference>
<reference evidence="9" key="1">
    <citation type="submission" date="2023-04" db="EMBL/GenBank/DDBJ databases">
        <authorList>
            <person name="Vijverberg K."/>
            <person name="Xiong W."/>
            <person name="Schranz E."/>
        </authorList>
    </citation>
    <scope>NUCLEOTIDE SEQUENCE</scope>
</reference>
<dbReference type="Pfam" id="PF22908">
    <property type="entry name" value="PHD_NSD"/>
    <property type="match status" value="1"/>
</dbReference>
<evidence type="ECO:0000256" key="1">
    <source>
        <dbReference type="ARBA" id="ARBA00004123"/>
    </source>
</evidence>
<feature type="region of interest" description="Disordered" evidence="7">
    <location>
        <begin position="447"/>
        <end position="544"/>
    </location>
</feature>
<dbReference type="GO" id="GO:0008270">
    <property type="term" value="F:zinc ion binding"/>
    <property type="evidence" value="ECO:0007669"/>
    <property type="project" value="UniProtKB-KW"/>
</dbReference>
<feature type="compositionally biased region" description="Low complexity" evidence="7">
    <location>
        <begin position="975"/>
        <end position="986"/>
    </location>
</feature>
<dbReference type="InterPro" id="IPR058939">
    <property type="entry name" value="Mtase_EDM2"/>
</dbReference>
<feature type="domain" description="Zinc finger PHD-type" evidence="8">
    <location>
        <begin position="356"/>
        <end position="423"/>
    </location>
</feature>
<feature type="compositionally biased region" description="Basic and acidic residues" evidence="7">
    <location>
        <begin position="869"/>
        <end position="886"/>
    </location>
</feature>
<dbReference type="InterPro" id="IPR022702">
    <property type="entry name" value="Cytosine_MeTrfase1_RFD"/>
</dbReference>
<feature type="region of interest" description="Disordered" evidence="7">
    <location>
        <begin position="838"/>
        <end position="922"/>
    </location>
</feature>
<feature type="domain" description="Zinc finger PHD-type" evidence="8">
    <location>
        <begin position="226"/>
        <end position="283"/>
    </location>
</feature>
<organism evidence="9 10">
    <name type="scientific">Lactuca saligna</name>
    <name type="common">Willowleaf lettuce</name>
    <dbReference type="NCBI Taxonomy" id="75948"/>
    <lineage>
        <taxon>Eukaryota</taxon>
        <taxon>Viridiplantae</taxon>
        <taxon>Streptophyta</taxon>
        <taxon>Embryophyta</taxon>
        <taxon>Tracheophyta</taxon>
        <taxon>Spermatophyta</taxon>
        <taxon>Magnoliopsida</taxon>
        <taxon>eudicotyledons</taxon>
        <taxon>Gunneridae</taxon>
        <taxon>Pentapetalae</taxon>
        <taxon>asterids</taxon>
        <taxon>campanulids</taxon>
        <taxon>Asterales</taxon>
        <taxon>Asteraceae</taxon>
        <taxon>Cichorioideae</taxon>
        <taxon>Cichorieae</taxon>
        <taxon>Lactucinae</taxon>
        <taxon>Lactuca</taxon>
    </lineage>
</organism>
<keyword evidence="5" id="KW-0862">Zinc</keyword>
<keyword evidence="2" id="KW-0479">Metal-binding</keyword>
<feature type="compositionally biased region" description="Basic and acidic residues" evidence="7">
    <location>
        <begin position="838"/>
        <end position="850"/>
    </location>
</feature>
<comment type="subcellular location">
    <subcellularLocation>
        <location evidence="1">Nucleus</location>
    </subcellularLocation>
</comment>
<dbReference type="Gene3D" id="3.30.40.10">
    <property type="entry name" value="Zinc/RING finger domain, C3HC4 (zinc finger)"/>
    <property type="match status" value="2"/>
</dbReference>
<keyword evidence="4" id="KW-0863">Zinc-finger</keyword>
<dbReference type="GO" id="GO:0005634">
    <property type="term" value="C:nucleus"/>
    <property type="evidence" value="ECO:0007669"/>
    <property type="project" value="UniProtKB-SubCell"/>
</dbReference>
<keyword evidence="3" id="KW-0677">Repeat</keyword>
<dbReference type="Pfam" id="PF12047">
    <property type="entry name" value="DNMT1-RFD"/>
    <property type="match status" value="1"/>
</dbReference>
<gene>
    <name evidence="9" type="ORF">LSALG_LOCUS27810</name>
</gene>
<evidence type="ECO:0000256" key="7">
    <source>
        <dbReference type="SAM" id="MobiDB-lite"/>
    </source>
</evidence>
<dbReference type="PANTHER" id="PTHR46235:SF3">
    <property type="entry name" value="PHD FINGER-CONTAINING PROTEIN DDB_G0268158"/>
    <property type="match status" value="1"/>
</dbReference>
<evidence type="ECO:0000256" key="5">
    <source>
        <dbReference type="ARBA" id="ARBA00022833"/>
    </source>
</evidence>
<evidence type="ECO:0000259" key="8">
    <source>
        <dbReference type="SMART" id="SM00249"/>
    </source>
</evidence>
<evidence type="ECO:0000256" key="2">
    <source>
        <dbReference type="ARBA" id="ARBA00022723"/>
    </source>
</evidence>
<dbReference type="GO" id="GO:0006338">
    <property type="term" value="P:chromatin remodeling"/>
    <property type="evidence" value="ECO:0007669"/>
    <property type="project" value="UniProtKB-ARBA"/>
</dbReference>
<feature type="region of interest" description="Disordered" evidence="7">
    <location>
        <begin position="1152"/>
        <end position="1178"/>
    </location>
</feature>
<feature type="compositionally biased region" description="Basic and acidic residues" evidence="7">
    <location>
        <begin position="894"/>
        <end position="910"/>
    </location>
</feature>
<feature type="compositionally biased region" description="Polar residues" evidence="7">
    <location>
        <begin position="952"/>
        <end position="974"/>
    </location>
</feature>
<dbReference type="InterPro" id="IPR055198">
    <property type="entry name" value="NSD_PHD"/>
</dbReference>
<evidence type="ECO:0000256" key="4">
    <source>
        <dbReference type="ARBA" id="ARBA00022771"/>
    </source>
</evidence>
<keyword evidence="10" id="KW-1185">Reference proteome</keyword>